<feature type="region of interest" description="Disordered" evidence="3">
    <location>
        <begin position="1"/>
        <end position="21"/>
    </location>
</feature>
<dbReference type="PANTHER" id="PTHR12555:SF13">
    <property type="entry name" value="UBIQUITIN RECOGNITION FACTOR IN ER-ASSOCIATED DEGRADATION PROTEIN 1"/>
    <property type="match status" value="1"/>
</dbReference>
<accession>A0A0D8XWA6</accession>
<organism evidence="5 6">
    <name type="scientific">Dictyocaulus viviparus</name>
    <name type="common">Bovine lungworm</name>
    <dbReference type="NCBI Taxonomy" id="29172"/>
    <lineage>
        <taxon>Eukaryota</taxon>
        <taxon>Metazoa</taxon>
        <taxon>Ecdysozoa</taxon>
        <taxon>Nematoda</taxon>
        <taxon>Chromadorea</taxon>
        <taxon>Rhabditida</taxon>
        <taxon>Rhabditina</taxon>
        <taxon>Rhabditomorpha</taxon>
        <taxon>Strongyloidea</taxon>
        <taxon>Metastrongylidae</taxon>
        <taxon>Dictyocaulus</taxon>
    </lineage>
</organism>
<dbReference type="GO" id="GO:0034098">
    <property type="term" value="C:VCP-NPL4-UFD1 AAA ATPase complex"/>
    <property type="evidence" value="ECO:0007669"/>
    <property type="project" value="TreeGrafter"/>
</dbReference>
<protein>
    <submittedName>
        <fullName evidence="5">Ubiquitin fusion degradation protein UFD1</fullName>
    </submittedName>
</protein>
<sequence length="480" mass="53595">MGDALLSNNQQENDADNSKTSQIAQIPANEIQQDSAIANNRAVGMHNRNTNNAYEIDDFDLGEFLVMNHNNNDGMNRIRNANVRTVNRMFDVNNNEVDAMLNLNNVNDIQVTNGANMNENRTKNYQCTSKNSGTANRINNIRNNDGTISKVGNVNNEINSGPQEVEDDDVQIICEVLRNPGKRYIAFSHSHYKVTLKKISRLHTSGMVVLPDSAFEPLNARQISLPLCVKVSASPDRFTYCGVIEYHAPEGRAYLPAWVMRHLSISDGQIVYIQQADLPVATSILLDAMTPLTHTFKKPRDVLPIVVRNYDFVTTRDMISIQHQGKRFDLLVKQVKPEGAACIADGNVLQLTHVWSQISETDKHFANYVPRIPNKKCISFIGSPMPSQLAKMYRVPSITTMHCNGREVVIAGPTGFRVPISQDDHQRSKNDENQSTSTLTNVTMQAQNPLHNEAFEFPTLDESAPMSETIGKSLAVSILY</sequence>
<dbReference type="STRING" id="29172.A0A0D8XWA6"/>
<dbReference type="Proteomes" id="UP000053766">
    <property type="component" value="Unassembled WGS sequence"/>
</dbReference>
<dbReference type="EMBL" id="KN716342">
    <property type="protein sequence ID" value="KJH46641.1"/>
    <property type="molecule type" value="Genomic_DNA"/>
</dbReference>
<dbReference type="InterPro" id="IPR004854">
    <property type="entry name" value="Ufd1-like"/>
</dbReference>
<evidence type="ECO:0000313" key="5">
    <source>
        <dbReference type="EMBL" id="KJH46641.1"/>
    </source>
</evidence>
<evidence type="ECO:0000256" key="1">
    <source>
        <dbReference type="ARBA" id="ARBA00006043"/>
    </source>
</evidence>
<dbReference type="AlphaFoldDB" id="A0A0D8XWA6"/>
<evidence type="ECO:0000259" key="4">
    <source>
        <dbReference type="Pfam" id="PF03152"/>
    </source>
</evidence>
<dbReference type="GO" id="GO:0006511">
    <property type="term" value="P:ubiquitin-dependent protein catabolic process"/>
    <property type="evidence" value="ECO:0007669"/>
    <property type="project" value="InterPro"/>
</dbReference>
<gene>
    <name evidence="5" type="ORF">DICVIV_07295</name>
</gene>
<evidence type="ECO:0000313" key="6">
    <source>
        <dbReference type="Proteomes" id="UP000053766"/>
    </source>
</evidence>
<evidence type="ECO:0000256" key="3">
    <source>
        <dbReference type="SAM" id="MobiDB-lite"/>
    </source>
</evidence>
<dbReference type="PANTHER" id="PTHR12555">
    <property type="entry name" value="UBIQUITIN FUSION DEGRADATON PROTEIN 1"/>
    <property type="match status" value="1"/>
</dbReference>
<keyword evidence="2" id="KW-0833">Ubl conjugation pathway</keyword>
<dbReference type="InterPro" id="IPR055417">
    <property type="entry name" value="UFD1_N1"/>
</dbReference>
<proteinExistence type="inferred from homology"/>
<feature type="domain" description="Ubiquitin fusion degradation protein UFD1 N-terminal subdomain 1" evidence="4">
    <location>
        <begin position="195"/>
        <end position="279"/>
    </location>
</feature>
<dbReference type="OrthoDB" id="422728at2759"/>
<name>A0A0D8XWA6_DICVI</name>
<dbReference type="InterPro" id="IPR042299">
    <property type="entry name" value="Ufd1-like_Nn"/>
</dbReference>
<dbReference type="GO" id="GO:0031593">
    <property type="term" value="F:polyubiquitin modification-dependent protein binding"/>
    <property type="evidence" value="ECO:0007669"/>
    <property type="project" value="TreeGrafter"/>
</dbReference>
<dbReference type="Gene3D" id="3.10.330.10">
    <property type="match status" value="1"/>
</dbReference>
<reference evidence="6" key="2">
    <citation type="journal article" date="2016" name="Sci. Rep.">
        <title>Dictyocaulus viviparus genome, variome and transcriptome elucidate lungworm biology and support future intervention.</title>
        <authorList>
            <person name="McNulty S.N."/>
            <person name="Strube C."/>
            <person name="Rosa B.A."/>
            <person name="Martin J.C."/>
            <person name="Tyagi R."/>
            <person name="Choi Y.J."/>
            <person name="Wang Q."/>
            <person name="Hallsworth Pepin K."/>
            <person name="Zhang X."/>
            <person name="Ozersky P."/>
            <person name="Wilson R.K."/>
            <person name="Sternberg P.W."/>
            <person name="Gasser R.B."/>
            <person name="Mitreva M."/>
        </authorList>
    </citation>
    <scope>NUCLEOTIDE SEQUENCE [LARGE SCALE GENOMIC DNA]</scope>
    <source>
        <strain evidence="6">HannoverDv2000</strain>
    </source>
</reference>
<keyword evidence="6" id="KW-1185">Reference proteome</keyword>
<dbReference type="Pfam" id="PF03152">
    <property type="entry name" value="UFD1_N1"/>
    <property type="match status" value="1"/>
</dbReference>
<feature type="region of interest" description="Disordered" evidence="3">
    <location>
        <begin position="419"/>
        <end position="439"/>
    </location>
</feature>
<dbReference type="Gene3D" id="2.40.40.50">
    <property type="entry name" value="Ubiquitin fusion degradation protein UFD1, N-terminal domain"/>
    <property type="match status" value="1"/>
</dbReference>
<feature type="compositionally biased region" description="Basic and acidic residues" evidence="3">
    <location>
        <begin position="422"/>
        <end position="432"/>
    </location>
</feature>
<evidence type="ECO:0000256" key="2">
    <source>
        <dbReference type="ARBA" id="ARBA00022786"/>
    </source>
</evidence>
<comment type="similarity">
    <text evidence="1">Belongs to the UFD1 family.</text>
</comment>
<reference evidence="5 6" key="1">
    <citation type="submission" date="2013-11" db="EMBL/GenBank/DDBJ databases">
        <title>Draft genome of the bovine lungworm Dictyocaulus viviparus.</title>
        <authorList>
            <person name="Mitreva M."/>
        </authorList>
    </citation>
    <scope>NUCLEOTIDE SEQUENCE [LARGE SCALE GENOMIC DNA]</scope>
    <source>
        <strain evidence="5 6">HannoverDv2000</strain>
    </source>
</reference>
<dbReference type="GO" id="GO:0036503">
    <property type="term" value="P:ERAD pathway"/>
    <property type="evidence" value="ECO:0007669"/>
    <property type="project" value="TreeGrafter"/>
</dbReference>